<evidence type="ECO:0000313" key="1">
    <source>
        <dbReference type="EMBL" id="XCA34141.1"/>
    </source>
</evidence>
<protein>
    <submittedName>
        <fullName evidence="1">Uncharacterized protein</fullName>
    </submittedName>
</protein>
<dbReference type="AlphaFoldDB" id="A0AAU7YMY8"/>
<gene>
    <name evidence="1" type="ORF">ABS861_01660</name>
</gene>
<organism evidence="1">
    <name type="scientific">Wolbachia endosymbiont of Oeneis ivallda</name>
    <dbReference type="NCBI Taxonomy" id="3171168"/>
    <lineage>
        <taxon>Bacteria</taxon>
        <taxon>Pseudomonadati</taxon>
        <taxon>Pseudomonadota</taxon>
        <taxon>Alphaproteobacteria</taxon>
        <taxon>Rickettsiales</taxon>
        <taxon>Anaplasmataceae</taxon>
        <taxon>Wolbachieae</taxon>
        <taxon>Wolbachia</taxon>
    </lineage>
</organism>
<reference evidence="1" key="1">
    <citation type="submission" date="2024-06" db="EMBL/GenBank/DDBJ databases">
        <title>Genome assembly of the Oeneis chryxus ivallda.</title>
        <authorList>
            <person name="MacDonald Z."/>
            <person name="Shaffer H.B."/>
            <person name="Gillespie T."/>
            <person name="Marimuthu M.P.A."/>
            <person name="Nguyen O."/>
            <person name="Fairbairn C.W."/>
            <person name="Seligmann W.E."/>
            <person name="Escalona M."/>
            <person name="Miller C."/>
            <person name="Toffelmier E."/>
        </authorList>
    </citation>
    <scope>NUCLEOTIDE SEQUENCE</scope>
    <source>
        <strain evidence="1">CCGP_102_HBS-TG_Oc004</strain>
    </source>
</reference>
<accession>A0AAU7YMY8</accession>
<proteinExistence type="predicted"/>
<name>A0AAU7YMY8_9RICK</name>
<dbReference type="EMBL" id="CP158587">
    <property type="protein sequence ID" value="XCA34141.1"/>
    <property type="molecule type" value="Genomic_DNA"/>
</dbReference>
<sequence>MSPICIPNNGNWYHINEDVNMHIGYRGFGVIGSSEYKPETLKFDDKAKKMAKQTGNDKMTTTIQNGFFHTHGIEAGLTFHFASKA</sequence>